<dbReference type="Proteomes" id="UP001160148">
    <property type="component" value="Unassembled WGS sequence"/>
</dbReference>
<organism evidence="1 2">
    <name type="scientific">Macrosiphum euphorbiae</name>
    <name type="common">potato aphid</name>
    <dbReference type="NCBI Taxonomy" id="13131"/>
    <lineage>
        <taxon>Eukaryota</taxon>
        <taxon>Metazoa</taxon>
        <taxon>Ecdysozoa</taxon>
        <taxon>Arthropoda</taxon>
        <taxon>Hexapoda</taxon>
        <taxon>Insecta</taxon>
        <taxon>Pterygota</taxon>
        <taxon>Neoptera</taxon>
        <taxon>Paraneoptera</taxon>
        <taxon>Hemiptera</taxon>
        <taxon>Sternorrhyncha</taxon>
        <taxon>Aphidomorpha</taxon>
        <taxon>Aphidoidea</taxon>
        <taxon>Aphididae</taxon>
        <taxon>Macrosiphini</taxon>
        <taxon>Macrosiphum</taxon>
    </lineage>
</organism>
<name>A0AAV0VTZ1_9HEMI</name>
<gene>
    <name evidence="1" type="ORF">MEUPH1_LOCUS3864</name>
</gene>
<evidence type="ECO:0000313" key="1">
    <source>
        <dbReference type="EMBL" id="CAI6347030.1"/>
    </source>
</evidence>
<accession>A0AAV0VTZ1</accession>
<dbReference type="AlphaFoldDB" id="A0AAV0VTZ1"/>
<keyword evidence="2" id="KW-1185">Reference proteome</keyword>
<comment type="caution">
    <text evidence="1">The sequence shown here is derived from an EMBL/GenBank/DDBJ whole genome shotgun (WGS) entry which is preliminary data.</text>
</comment>
<protein>
    <submittedName>
        <fullName evidence="1">Uncharacterized protein</fullName>
    </submittedName>
</protein>
<dbReference type="EMBL" id="CARXXK010000001">
    <property type="protein sequence ID" value="CAI6347030.1"/>
    <property type="molecule type" value="Genomic_DNA"/>
</dbReference>
<sequence length="103" mass="11624">MSTSAIPAACNNAIVEIGDHFRAHLSADFANYPPDFFLQLMDALWIICIHLTSNIPIKKSHWVRSHDLGGQFWLPRFDIRLSGNFSLNNAIDSREVWLVAPSC</sequence>
<proteinExistence type="predicted"/>
<reference evidence="1 2" key="1">
    <citation type="submission" date="2023-01" db="EMBL/GenBank/DDBJ databases">
        <authorList>
            <person name="Whitehead M."/>
        </authorList>
    </citation>
    <scope>NUCLEOTIDE SEQUENCE [LARGE SCALE GENOMIC DNA]</scope>
</reference>
<evidence type="ECO:0000313" key="2">
    <source>
        <dbReference type="Proteomes" id="UP001160148"/>
    </source>
</evidence>